<keyword evidence="4 8" id="KW-0406">Ion transport</keyword>
<evidence type="ECO:0000256" key="3">
    <source>
        <dbReference type="ARBA" id="ARBA00022781"/>
    </source>
</evidence>
<keyword evidence="5 8" id="KW-0472">Membrane</keyword>
<accession>A0A191ZHX4</accession>
<dbReference type="InterPro" id="IPR026015">
    <property type="entry name" value="ATP_synth_OSCP/delta_N_sf"/>
</dbReference>
<keyword evidence="2 8" id="KW-0813">Transport</keyword>
<keyword evidence="8" id="KW-1003">Cell membrane</keyword>
<dbReference type="Proteomes" id="UP000078596">
    <property type="component" value="Chromosome"/>
</dbReference>
<dbReference type="HAMAP" id="MF_01416">
    <property type="entry name" value="ATP_synth_delta_bact"/>
    <property type="match status" value="1"/>
</dbReference>
<dbReference type="NCBIfam" id="TIGR01145">
    <property type="entry name" value="ATP_synt_delta"/>
    <property type="match status" value="1"/>
</dbReference>
<comment type="function">
    <text evidence="8">F(1)F(0) ATP synthase produces ATP from ADP in the presence of a proton or sodium gradient. F-type ATPases consist of two structural domains, F(1) containing the extramembraneous catalytic core and F(0) containing the membrane proton channel, linked together by a central stalk and a peripheral stalk. During catalysis, ATP synthesis in the catalytic domain of F(1) is coupled via a rotary mechanism of the central stalk subunits to proton translocation.</text>
</comment>
<comment type="function">
    <text evidence="8">This protein is part of the stalk that links CF(0) to CF(1). It either transmits conformational changes from CF(0) to CF(1) or is implicated in proton conduction.</text>
</comment>
<evidence type="ECO:0000256" key="4">
    <source>
        <dbReference type="ARBA" id="ARBA00023065"/>
    </source>
</evidence>
<dbReference type="AlphaFoldDB" id="A0A191ZHX4"/>
<dbReference type="PANTHER" id="PTHR11910">
    <property type="entry name" value="ATP SYNTHASE DELTA CHAIN"/>
    <property type="match status" value="1"/>
</dbReference>
<proteinExistence type="inferred from homology"/>
<dbReference type="SUPFAM" id="SSF47928">
    <property type="entry name" value="N-terminal domain of the delta subunit of the F1F0-ATP synthase"/>
    <property type="match status" value="1"/>
</dbReference>
<dbReference type="OrthoDB" id="9816221at2"/>
<evidence type="ECO:0000313" key="9">
    <source>
        <dbReference type="EMBL" id="ANJ67448.1"/>
    </source>
</evidence>
<comment type="similarity">
    <text evidence="8">Belongs to the ATPase delta chain family.</text>
</comment>
<evidence type="ECO:0000256" key="8">
    <source>
        <dbReference type="HAMAP-Rule" id="MF_01416"/>
    </source>
</evidence>
<dbReference type="InterPro" id="IPR020781">
    <property type="entry name" value="ATPase_OSCP/d_CS"/>
</dbReference>
<gene>
    <name evidence="8" type="primary">atpH</name>
    <name evidence="9" type="ORF">A9404_08675</name>
</gene>
<evidence type="ECO:0000256" key="1">
    <source>
        <dbReference type="ARBA" id="ARBA00004370"/>
    </source>
</evidence>
<dbReference type="Gene3D" id="1.10.520.20">
    <property type="entry name" value="N-terminal domain of the delta subunit of the F1F0-ATP synthase"/>
    <property type="match status" value="1"/>
</dbReference>
<dbReference type="PRINTS" id="PR00125">
    <property type="entry name" value="ATPASEDELTA"/>
</dbReference>
<dbReference type="RefSeq" id="WP_066100328.1">
    <property type="nucleotide sequence ID" value="NZ_CP016027.1"/>
</dbReference>
<dbReference type="PROSITE" id="PS00389">
    <property type="entry name" value="ATPASE_DELTA"/>
    <property type="match status" value="1"/>
</dbReference>
<dbReference type="KEGG" id="haz:A9404_08675"/>
<dbReference type="STRING" id="1860122.A9404_08675"/>
<evidence type="ECO:0000256" key="5">
    <source>
        <dbReference type="ARBA" id="ARBA00023136"/>
    </source>
</evidence>
<keyword evidence="10" id="KW-1185">Reference proteome</keyword>
<protein>
    <recommendedName>
        <fullName evidence="8">ATP synthase subunit delta</fullName>
    </recommendedName>
    <alternativeName>
        <fullName evidence="8">ATP synthase F(1) sector subunit delta</fullName>
    </alternativeName>
    <alternativeName>
        <fullName evidence="8">F-type ATPase subunit delta</fullName>
        <shortName evidence="8">F-ATPase subunit delta</shortName>
    </alternativeName>
</protein>
<comment type="subcellular location">
    <subcellularLocation>
        <location evidence="8">Cell membrane</location>
        <topology evidence="8">Peripheral membrane protein</topology>
    </subcellularLocation>
    <subcellularLocation>
        <location evidence="1">Membrane</location>
    </subcellularLocation>
</comment>
<dbReference type="GO" id="GO:0045259">
    <property type="term" value="C:proton-transporting ATP synthase complex"/>
    <property type="evidence" value="ECO:0007669"/>
    <property type="project" value="UniProtKB-KW"/>
</dbReference>
<name>A0A191ZHX4_9GAMM</name>
<keyword evidence="3 8" id="KW-0375">Hydrogen ion transport</keyword>
<dbReference type="EMBL" id="CP016027">
    <property type="protein sequence ID" value="ANJ67448.1"/>
    <property type="molecule type" value="Genomic_DNA"/>
</dbReference>
<keyword evidence="7 8" id="KW-0066">ATP synthesis</keyword>
<sequence>MSENIQIAQSYAKAVHELSTAAGSADAWSRQLALLAEVASNDDMVRYLSDVSRPSEERTKGFLAVVSSELDAAGVNLVRLMGENGRLSLMPAVAEQYEALRAQAEERVTATVVSAHPLSENEINLINAALKKRLNRSVDLHTEIDSSLIGGAIIRAGDWVIDGSMRGGIEKLAAQLSR</sequence>
<evidence type="ECO:0000256" key="7">
    <source>
        <dbReference type="ARBA" id="ARBA00023310"/>
    </source>
</evidence>
<dbReference type="Pfam" id="PF00213">
    <property type="entry name" value="OSCP"/>
    <property type="match status" value="1"/>
</dbReference>
<organism evidence="9 10">
    <name type="scientific">Halothiobacillus diazotrophicus</name>
    <dbReference type="NCBI Taxonomy" id="1860122"/>
    <lineage>
        <taxon>Bacteria</taxon>
        <taxon>Pseudomonadati</taxon>
        <taxon>Pseudomonadota</taxon>
        <taxon>Gammaproteobacteria</taxon>
        <taxon>Chromatiales</taxon>
        <taxon>Halothiobacillaceae</taxon>
        <taxon>Halothiobacillus</taxon>
    </lineage>
</organism>
<dbReference type="GO" id="GO:0046933">
    <property type="term" value="F:proton-transporting ATP synthase activity, rotational mechanism"/>
    <property type="evidence" value="ECO:0007669"/>
    <property type="project" value="UniProtKB-UniRule"/>
</dbReference>
<evidence type="ECO:0000256" key="2">
    <source>
        <dbReference type="ARBA" id="ARBA00022448"/>
    </source>
</evidence>
<dbReference type="InterPro" id="IPR000711">
    <property type="entry name" value="ATPase_OSCP/dsu"/>
</dbReference>
<evidence type="ECO:0000256" key="6">
    <source>
        <dbReference type="ARBA" id="ARBA00023196"/>
    </source>
</evidence>
<reference evidence="9 10" key="1">
    <citation type="submission" date="2016-06" db="EMBL/GenBank/DDBJ databases">
        <title>Insight into the functional genes involving in sulfur oxidation in Pearl River water.</title>
        <authorList>
            <person name="Luo J."/>
            <person name="Tan X."/>
            <person name="Lin W."/>
        </authorList>
    </citation>
    <scope>NUCLEOTIDE SEQUENCE [LARGE SCALE GENOMIC DNA]</scope>
    <source>
        <strain evidence="9 10">LS2</strain>
    </source>
</reference>
<dbReference type="GO" id="GO:0005886">
    <property type="term" value="C:plasma membrane"/>
    <property type="evidence" value="ECO:0007669"/>
    <property type="project" value="UniProtKB-SubCell"/>
</dbReference>
<evidence type="ECO:0000313" key="10">
    <source>
        <dbReference type="Proteomes" id="UP000078596"/>
    </source>
</evidence>
<dbReference type="NCBIfam" id="NF004402">
    <property type="entry name" value="PRK05758.2-2"/>
    <property type="match status" value="1"/>
</dbReference>
<keyword evidence="6 8" id="KW-0139">CF(1)</keyword>